<evidence type="ECO:0000259" key="6">
    <source>
        <dbReference type="SMART" id="SM00829"/>
    </source>
</evidence>
<reference evidence="7" key="1">
    <citation type="submission" date="2020-10" db="EMBL/GenBank/DDBJ databases">
        <authorList>
            <person name="Gilroy R."/>
        </authorList>
    </citation>
    <scope>NUCLEOTIDE SEQUENCE</scope>
    <source>
        <strain evidence="7">ChiGjej1B1-24693</strain>
    </source>
</reference>
<evidence type="ECO:0000256" key="4">
    <source>
        <dbReference type="ARBA" id="ARBA00023002"/>
    </source>
</evidence>
<keyword evidence="3 5" id="KW-0862">Zinc</keyword>
<dbReference type="Gene3D" id="3.90.180.10">
    <property type="entry name" value="Medium-chain alcohol dehydrogenases, catalytic domain"/>
    <property type="match status" value="1"/>
</dbReference>
<evidence type="ECO:0000313" key="7">
    <source>
        <dbReference type="EMBL" id="HIT75598.1"/>
    </source>
</evidence>
<dbReference type="InterPro" id="IPR020843">
    <property type="entry name" value="ER"/>
</dbReference>
<dbReference type="Pfam" id="PF00107">
    <property type="entry name" value="ADH_zinc_N"/>
    <property type="match status" value="1"/>
</dbReference>
<dbReference type="InterPro" id="IPR050129">
    <property type="entry name" value="Zn_alcohol_dh"/>
</dbReference>
<dbReference type="SUPFAM" id="SSF50129">
    <property type="entry name" value="GroES-like"/>
    <property type="match status" value="1"/>
</dbReference>
<accession>A0A9D1GZ25</accession>
<evidence type="ECO:0000256" key="2">
    <source>
        <dbReference type="ARBA" id="ARBA00022723"/>
    </source>
</evidence>
<evidence type="ECO:0000256" key="3">
    <source>
        <dbReference type="ARBA" id="ARBA00022833"/>
    </source>
</evidence>
<evidence type="ECO:0000313" key="8">
    <source>
        <dbReference type="Proteomes" id="UP000886842"/>
    </source>
</evidence>
<dbReference type="EMBL" id="DVLP01000250">
    <property type="protein sequence ID" value="HIT75598.1"/>
    <property type="molecule type" value="Genomic_DNA"/>
</dbReference>
<organism evidence="7 8">
    <name type="scientific">Candidatus Avipropionibacterium avicola</name>
    <dbReference type="NCBI Taxonomy" id="2840701"/>
    <lineage>
        <taxon>Bacteria</taxon>
        <taxon>Bacillati</taxon>
        <taxon>Actinomycetota</taxon>
        <taxon>Actinomycetes</taxon>
        <taxon>Propionibacteriales</taxon>
        <taxon>Propionibacteriaceae</taxon>
        <taxon>Propionibacteriaceae incertae sedis</taxon>
        <taxon>Candidatus Avipropionibacterium</taxon>
    </lineage>
</organism>
<dbReference type="PROSITE" id="PS00059">
    <property type="entry name" value="ADH_ZINC"/>
    <property type="match status" value="1"/>
</dbReference>
<dbReference type="Proteomes" id="UP000886842">
    <property type="component" value="Unassembled WGS sequence"/>
</dbReference>
<comment type="caution">
    <text evidence="7">The sequence shown here is derived from an EMBL/GenBank/DDBJ whole genome shotgun (WGS) entry which is preliminary data.</text>
</comment>
<dbReference type="InterPro" id="IPR011032">
    <property type="entry name" value="GroES-like_sf"/>
</dbReference>
<dbReference type="SMART" id="SM00829">
    <property type="entry name" value="PKS_ER"/>
    <property type="match status" value="1"/>
</dbReference>
<reference evidence="7" key="2">
    <citation type="journal article" date="2021" name="PeerJ">
        <title>Extensive microbial diversity within the chicken gut microbiome revealed by metagenomics and culture.</title>
        <authorList>
            <person name="Gilroy R."/>
            <person name="Ravi A."/>
            <person name="Getino M."/>
            <person name="Pursley I."/>
            <person name="Horton D.L."/>
            <person name="Alikhan N.F."/>
            <person name="Baker D."/>
            <person name="Gharbi K."/>
            <person name="Hall N."/>
            <person name="Watson M."/>
            <person name="Adriaenssens E.M."/>
            <person name="Foster-Nyarko E."/>
            <person name="Jarju S."/>
            <person name="Secka A."/>
            <person name="Antonio M."/>
            <person name="Oren A."/>
            <person name="Chaudhuri R.R."/>
            <person name="La Ragione R."/>
            <person name="Hildebrand F."/>
            <person name="Pallen M.J."/>
        </authorList>
    </citation>
    <scope>NUCLEOTIDE SEQUENCE</scope>
    <source>
        <strain evidence="7">ChiGjej1B1-24693</strain>
    </source>
</reference>
<comment type="similarity">
    <text evidence="5">Belongs to the zinc-containing alcohol dehydrogenase family.</text>
</comment>
<name>A0A9D1GZ25_9ACTN</name>
<proteinExistence type="inferred from homology"/>
<gene>
    <name evidence="7" type="ORF">IAA98_08440</name>
</gene>
<dbReference type="Gene3D" id="3.40.50.720">
    <property type="entry name" value="NAD(P)-binding Rossmann-like Domain"/>
    <property type="match status" value="1"/>
</dbReference>
<sequence length="360" mass="37333">MTAQTPTDTAISLPTTSRYAHVDGERTVAFGQEELSPPGAGQVIVRISHVGVCATDTHAYASGGFIPPAVFGHEWAGTVVAAGEGVTSVAVGDRVVASVGPACGTCAMCRSGVPEHCDTAFAEANGIDDDAPSHGAFAEHVTVTERRVRKALDELTDEQLGVVEPTAVTFHAVRRAGQRPGDVVVVQGAGPIGLLTAQHARAAGAGAVVISETSSARRDTARELGFDDVHDAGEDFRSRILELTDGLGADVVYECTGVAGLFQPSAELVRRGGTLALLGYPMTNSEVSYGDWQSRELTVIGSLAYTHADFLGAMRSIANGAVRTDPLVTGTVPLDELPALLAELDSGQTRHAKVLVTPNA</sequence>
<dbReference type="Pfam" id="PF08240">
    <property type="entry name" value="ADH_N"/>
    <property type="match status" value="1"/>
</dbReference>
<dbReference type="PANTHER" id="PTHR43401:SF2">
    <property type="entry name" value="L-THREONINE 3-DEHYDROGENASE"/>
    <property type="match status" value="1"/>
</dbReference>
<dbReference type="InterPro" id="IPR002328">
    <property type="entry name" value="ADH_Zn_CS"/>
</dbReference>
<evidence type="ECO:0000256" key="5">
    <source>
        <dbReference type="RuleBase" id="RU361277"/>
    </source>
</evidence>
<keyword evidence="4" id="KW-0560">Oxidoreductase</keyword>
<dbReference type="InterPro" id="IPR013149">
    <property type="entry name" value="ADH-like_C"/>
</dbReference>
<dbReference type="InterPro" id="IPR013154">
    <property type="entry name" value="ADH-like_N"/>
</dbReference>
<dbReference type="InterPro" id="IPR036291">
    <property type="entry name" value="NAD(P)-bd_dom_sf"/>
</dbReference>
<dbReference type="GO" id="GO:0008270">
    <property type="term" value="F:zinc ion binding"/>
    <property type="evidence" value="ECO:0007669"/>
    <property type="project" value="InterPro"/>
</dbReference>
<evidence type="ECO:0000256" key="1">
    <source>
        <dbReference type="ARBA" id="ARBA00001947"/>
    </source>
</evidence>
<dbReference type="GO" id="GO:0016491">
    <property type="term" value="F:oxidoreductase activity"/>
    <property type="evidence" value="ECO:0007669"/>
    <property type="project" value="UniProtKB-KW"/>
</dbReference>
<protein>
    <submittedName>
        <fullName evidence="7">Zinc-binding dehydrogenase</fullName>
    </submittedName>
</protein>
<comment type="cofactor">
    <cofactor evidence="1 5">
        <name>Zn(2+)</name>
        <dbReference type="ChEBI" id="CHEBI:29105"/>
    </cofactor>
</comment>
<dbReference type="PANTHER" id="PTHR43401">
    <property type="entry name" value="L-THREONINE 3-DEHYDROGENASE"/>
    <property type="match status" value="1"/>
</dbReference>
<feature type="domain" description="Enoyl reductase (ER)" evidence="6">
    <location>
        <begin position="24"/>
        <end position="356"/>
    </location>
</feature>
<keyword evidence="2 5" id="KW-0479">Metal-binding</keyword>
<dbReference type="SUPFAM" id="SSF51735">
    <property type="entry name" value="NAD(P)-binding Rossmann-fold domains"/>
    <property type="match status" value="1"/>
</dbReference>
<dbReference type="AlphaFoldDB" id="A0A9D1GZ25"/>